<evidence type="ECO:0000256" key="2">
    <source>
        <dbReference type="ARBA" id="ARBA00022617"/>
    </source>
</evidence>
<dbReference type="Proteomes" id="UP001283341">
    <property type="component" value="Unassembled WGS sequence"/>
</dbReference>
<evidence type="ECO:0000313" key="7">
    <source>
        <dbReference type="EMBL" id="KAK3331277.1"/>
    </source>
</evidence>
<comment type="similarity">
    <text evidence="4">Belongs to the peroxidase family.</text>
</comment>
<evidence type="ECO:0000256" key="1">
    <source>
        <dbReference type="ARBA" id="ARBA00022559"/>
    </source>
</evidence>
<organism evidence="7 8">
    <name type="scientific">Apodospora peruviana</name>
    <dbReference type="NCBI Taxonomy" id="516989"/>
    <lineage>
        <taxon>Eukaryota</taxon>
        <taxon>Fungi</taxon>
        <taxon>Dikarya</taxon>
        <taxon>Ascomycota</taxon>
        <taxon>Pezizomycotina</taxon>
        <taxon>Sordariomycetes</taxon>
        <taxon>Sordariomycetidae</taxon>
        <taxon>Sordariales</taxon>
        <taxon>Lasiosphaeriaceae</taxon>
        <taxon>Apodospora</taxon>
    </lineage>
</organism>
<evidence type="ECO:0000256" key="4">
    <source>
        <dbReference type="RuleBase" id="RU004241"/>
    </source>
</evidence>
<dbReference type="PANTHER" id="PTHR31356:SF53">
    <property type="entry name" value="HEME PEROXIDASE"/>
    <property type="match status" value="1"/>
</dbReference>
<dbReference type="GO" id="GO:0000302">
    <property type="term" value="P:response to reactive oxygen species"/>
    <property type="evidence" value="ECO:0007669"/>
    <property type="project" value="TreeGrafter"/>
</dbReference>
<dbReference type="Gene3D" id="1.10.520.10">
    <property type="match status" value="1"/>
</dbReference>
<proteinExistence type="inferred from homology"/>
<dbReference type="GO" id="GO:0004601">
    <property type="term" value="F:peroxidase activity"/>
    <property type="evidence" value="ECO:0007669"/>
    <property type="project" value="UniProtKB-KW"/>
</dbReference>
<accession>A0AAE0MG38</accession>
<dbReference type="EMBL" id="JAUEDM010000001">
    <property type="protein sequence ID" value="KAK3331277.1"/>
    <property type="molecule type" value="Genomic_DNA"/>
</dbReference>
<dbReference type="AlphaFoldDB" id="A0AAE0MG38"/>
<reference evidence="7" key="1">
    <citation type="journal article" date="2023" name="Mol. Phylogenet. Evol.">
        <title>Genome-scale phylogeny and comparative genomics of the fungal order Sordariales.</title>
        <authorList>
            <person name="Hensen N."/>
            <person name="Bonometti L."/>
            <person name="Westerberg I."/>
            <person name="Brannstrom I.O."/>
            <person name="Guillou S."/>
            <person name="Cros-Aarteil S."/>
            <person name="Calhoun S."/>
            <person name="Haridas S."/>
            <person name="Kuo A."/>
            <person name="Mondo S."/>
            <person name="Pangilinan J."/>
            <person name="Riley R."/>
            <person name="LaButti K."/>
            <person name="Andreopoulos B."/>
            <person name="Lipzen A."/>
            <person name="Chen C."/>
            <person name="Yan M."/>
            <person name="Daum C."/>
            <person name="Ng V."/>
            <person name="Clum A."/>
            <person name="Steindorff A."/>
            <person name="Ohm R.A."/>
            <person name="Martin F."/>
            <person name="Silar P."/>
            <person name="Natvig D.O."/>
            <person name="Lalanne C."/>
            <person name="Gautier V."/>
            <person name="Ament-Velasquez S.L."/>
            <person name="Kruys A."/>
            <person name="Hutchinson M.I."/>
            <person name="Powell A.J."/>
            <person name="Barry K."/>
            <person name="Miller A.N."/>
            <person name="Grigoriev I.V."/>
            <person name="Debuchy R."/>
            <person name="Gladieux P."/>
            <person name="Hiltunen Thoren M."/>
            <person name="Johannesson H."/>
        </authorList>
    </citation>
    <scope>NUCLEOTIDE SEQUENCE</scope>
    <source>
        <strain evidence="7">CBS 118394</strain>
    </source>
</reference>
<evidence type="ECO:0000313" key="8">
    <source>
        <dbReference type="Proteomes" id="UP001283341"/>
    </source>
</evidence>
<keyword evidence="2" id="KW-0349">Heme</keyword>
<dbReference type="GO" id="GO:0020037">
    <property type="term" value="F:heme binding"/>
    <property type="evidence" value="ECO:0007669"/>
    <property type="project" value="UniProtKB-UniRule"/>
</dbReference>
<dbReference type="GO" id="GO:0046872">
    <property type="term" value="F:metal ion binding"/>
    <property type="evidence" value="ECO:0007669"/>
    <property type="project" value="UniProtKB-UniRule"/>
</dbReference>
<dbReference type="SUPFAM" id="SSF48113">
    <property type="entry name" value="Heme-dependent peroxidases"/>
    <property type="match status" value="1"/>
</dbReference>
<keyword evidence="2" id="KW-0479">Metal-binding</keyword>
<dbReference type="InterPro" id="IPR002016">
    <property type="entry name" value="Haem_peroxidase"/>
</dbReference>
<name>A0AAE0MG38_9PEZI</name>
<dbReference type="PANTHER" id="PTHR31356">
    <property type="entry name" value="THYLAKOID LUMENAL 29 KDA PROTEIN, CHLOROPLASTIC-RELATED"/>
    <property type="match status" value="1"/>
</dbReference>
<dbReference type="Pfam" id="PF00141">
    <property type="entry name" value="peroxidase"/>
    <property type="match status" value="1"/>
</dbReference>
<keyword evidence="1 5" id="KW-0575">Peroxidase</keyword>
<feature type="domain" description="Plant heme peroxidase family profile" evidence="6">
    <location>
        <begin position="60"/>
        <end position="286"/>
    </location>
</feature>
<comment type="caution">
    <text evidence="7">The sequence shown here is derived from an EMBL/GenBank/DDBJ whole genome shotgun (WGS) entry which is preliminary data.</text>
</comment>
<keyword evidence="3 5" id="KW-0560">Oxidoreductase</keyword>
<evidence type="ECO:0000259" key="6">
    <source>
        <dbReference type="PROSITE" id="PS50873"/>
    </source>
</evidence>
<dbReference type="InterPro" id="IPR044831">
    <property type="entry name" value="Ccp1-like"/>
</dbReference>
<evidence type="ECO:0000256" key="3">
    <source>
        <dbReference type="ARBA" id="ARBA00023002"/>
    </source>
</evidence>
<dbReference type="GO" id="GO:0034599">
    <property type="term" value="P:cellular response to oxidative stress"/>
    <property type="evidence" value="ECO:0007669"/>
    <property type="project" value="InterPro"/>
</dbReference>
<protein>
    <recommendedName>
        <fullName evidence="5">Peroxidase</fullName>
        <ecNumber evidence="5">1.11.1.-</ecNumber>
    </recommendedName>
</protein>
<dbReference type="PROSITE" id="PS50873">
    <property type="entry name" value="PEROXIDASE_4"/>
    <property type="match status" value="1"/>
</dbReference>
<reference evidence="7" key="2">
    <citation type="submission" date="2023-06" db="EMBL/GenBank/DDBJ databases">
        <authorList>
            <consortium name="Lawrence Berkeley National Laboratory"/>
            <person name="Haridas S."/>
            <person name="Hensen N."/>
            <person name="Bonometti L."/>
            <person name="Westerberg I."/>
            <person name="Brannstrom I.O."/>
            <person name="Guillou S."/>
            <person name="Cros-Aarteil S."/>
            <person name="Calhoun S."/>
            <person name="Kuo A."/>
            <person name="Mondo S."/>
            <person name="Pangilinan J."/>
            <person name="Riley R."/>
            <person name="Labutti K."/>
            <person name="Andreopoulos B."/>
            <person name="Lipzen A."/>
            <person name="Chen C."/>
            <person name="Yanf M."/>
            <person name="Daum C."/>
            <person name="Ng V."/>
            <person name="Clum A."/>
            <person name="Steindorff A."/>
            <person name="Ohm R."/>
            <person name="Martin F."/>
            <person name="Silar P."/>
            <person name="Natvig D."/>
            <person name="Lalanne C."/>
            <person name="Gautier V."/>
            <person name="Ament-Velasquez S.L."/>
            <person name="Kruys A."/>
            <person name="Hutchinson M.I."/>
            <person name="Powell A.J."/>
            <person name="Barry K."/>
            <person name="Miller A.N."/>
            <person name="Grigoriev I.V."/>
            <person name="Debuchy R."/>
            <person name="Gladieux P."/>
            <person name="Thoren M.H."/>
            <person name="Johannesson H."/>
        </authorList>
    </citation>
    <scope>NUCLEOTIDE SEQUENCE</scope>
    <source>
        <strain evidence="7">CBS 118394</strain>
    </source>
</reference>
<keyword evidence="2" id="KW-0408">Iron</keyword>
<gene>
    <name evidence="7" type="ORF">B0H66DRAFT_510976</name>
</gene>
<dbReference type="InterPro" id="IPR010255">
    <property type="entry name" value="Haem_peroxidase_sf"/>
</dbReference>
<keyword evidence="8" id="KW-1185">Reference proteome</keyword>
<evidence type="ECO:0000256" key="5">
    <source>
        <dbReference type="RuleBase" id="RU363051"/>
    </source>
</evidence>
<sequence>MRAFKELLVIWGGGLLVATPLILPGAIAEASYKWPNYETDMLEEIYYQQVGRNGRRFGNFVATCDAGANNLGAGRTNAAEWLRLAYHDMATGDVEIGSGGLDASISFKTELDRPENMGSFAFTEALAIFGDFVSLHTSMADIIALGAVMSVTACTVSEDRLPVYLPLRAGRVDASWPGPAGVPEPHQDLATYTERFRKSGFNVSEMIALVACGHSLGGVNGIDNPHIVPVMDDPKLAASPDLFRDTCSRLLERMIDTVPQGVQLSRVITPISVKPDAILMEVDGASGNMSYMTIKGDLRVRLLSFCFYIVGRDTTPGVSPSACALPQARPLSSFTVEVVDTDPASKSTTTMHDNGGPGFPIETALIPQAQLSCTQIFFGSGYEMNLTVAVRDDAHFEQVLATVHLPVAQPGSVWVPRFEPRVLTMNKTQAVAGTGYSLYTAFFTTRSAERARMFAAIMSYALTGVSTGPKGNIELPFLQWKYLRGTCPP</sequence>
<dbReference type="EC" id="1.11.1.-" evidence="5"/>
<dbReference type="GO" id="GO:0042744">
    <property type="term" value="P:hydrogen peroxide catabolic process"/>
    <property type="evidence" value="ECO:0007669"/>
    <property type="project" value="TreeGrafter"/>
</dbReference>